<comment type="similarity">
    <text evidence="1 11">Belongs to the class-I aminoacyl-tRNA synthetase family.</text>
</comment>
<dbReference type="Gene3D" id="3.10.20.590">
    <property type="match status" value="1"/>
</dbReference>
<dbReference type="Gene3D" id="3.40.50.620">
    <property type="entry name" value="HUPs"/>
    <property type="match status" value="2"/>
</dbReference>
<dbReference type="Pfam" id="PF13603">
    <property type="entry name" value="tRNA-synt_1_2"/>
    <property type="match status" value="1"/>
</dbReference>
<evidence type="ECO:0000259" key="14">
    <source>
        <dbReference type="Pfam" id="PF09334"/>
    </source>
</evidence>
<protein>
    <recommendedName>
        <fullName evidence="2 10">Leucine--tRNA ligase</fullName>
        <ecNumber evidence="2 10">6.1.1.4</ecNumber>
    </recommendedName>
</protein>
<comment type="caution">
    <text evidence="16">The sequence shown here is derived from an EMBL/GenBank/DDBJ whole genome shotgun (WGS) entry which is preliminary data.</text>
</comment>
<feature type="domain" description="Methionyl/Valyl/Leucyl/Isoleucyl-tRNA synthetase anticodon-binding" evidence="13">
    <location>
        <begin position="664"/>
        <end position="779"/>
    </location>
</feature>
<dbReference type="SUPFAM" id="SSF52374">
    <property type="entry name" value="Nucleotidylyl transferase"/>
    <property type="match status" value="1"/>
</dbReference>
<keyword evidence="4 11" id="KW-0436">Ligase</keyword>
<feature type="non-terminal residue" evidence="16">
    <location>
        <position position="1"/>
    </location>
</feature>
<evidence type="ECO:0000256" key="4">
    <source>
        <dbReference type="ARBA" id="ARBA00022598"/>
    </source>
</evidence>
<evidence type="ECO:0000256" key="9">
    <source>
        <dbReference type="ARBA" id="ARBA00047469"/>
    </source>
</evidence>
<dbReference type="InterPro" id="IPR002302">
    <property type="entry name" value="Leu-tRNA-ligase"/>
</dbReference>
<dbReference type="NCBIfam" id="TIGR00396">
    <property type="entry name" value="leuS_bact"/>
    <property type="match status" value="1"/>
</dbReference>
<dbReference type="PANTHER" id="PTHR43740">
    <property type="entry name" value="LEUCYL-TRNA SYNTHETASE"/>
    <property type="match status" value="1"/>
</dbReference>
<keyword evidence="6 11" id="KW-0067">ATP-binding</keyword>
<evidence type="ECO:0000259" key="13">
    <source>
        <dbReference type="Pfam" id="PF08264"/>
    </source>
</evidence>
<evidence type="ECO:0000256" key="3">
    <source>
        <dbReference type="ARBA" id="ARBA00022490"/>
    </source>
</evidence>
<dbReference type="FunFam" id="1.10.730.10:FF:000002">
    <property type="entry name" value="Leucine--tRNA ligase"/>
    <property type="match status" value="1"/>
</dbReference>
<dbReference type="InterPro" id="IPR009080">
    <property type="entry name" value="tRNAsynth_Ia_anticodon-bd"/>
</dbReference>
<name>A0A1G2PTZ8_9BACT</name>
<dbReference type="FunFam" id="3.40.50.620:FF:000056">
    <property type="entry name" value="Leucine--tRNA ligase"/>
    <property type="match status" value="1"/>
</dbReference>
<dbReference type="GO" id="GO:0002161">
    <property type="term" value="F:aminoacyl-tRNA deacylase activity"/>
    <property type="evidence" value="ECO:0007669"/>
    <property type="project" value="InterPro"/>
</dbReference>
<feature type="domain" description="Methionyl/Leucyl tRNA synthetase" evidence="14">
    <location>
        <begin position="29"/>
        <end position="171"/>
    </location>
</feature>
<keyword evidence="5 11" id="KW-0547">Nucleotide-binding</keyword>
<reference evidence="16 17" key="1">
    <citation type="journal article" date="2016" name="Nat. Commun.">
        <title>Thousands of microbial genomes shed light on interconnected biogeochemical processes in an aquifer system.</title>
        <authorList>
            <person name="Anantharaman K."/>
            <person name="Brown C.T."/>
            <person name="Hug L.A."/>
            <person name="Sharon I."/>
            <person name="Castelle C.J."/>
            <person name="Probst A.J."/>
            <person name="Thomas B.C."/>
            <person name="Singh A."/>
            <person name="Wilkins M.J."/>
            <person name="Karaoz U."/>
            <person name="Brodie E.L."/>
            <person name="Williams K.H."/>
            <person name="Hubbard S.S."/>
            <person name="Banfield J.F."/>
        </authorList>
    </citation>
    <scope>NUCLEOTIDE SEQUENCE [LARGE SCALE GENOMIC DNA]</scope>
</reference>
<keyword evidence="3" id="KW-0963">Cytoplasm</keyword>
<evidence type="ECO:0000256" key="2">
    <source>
        <dbReference type="ARBA" id="ARBA00013164"/>
    </source>
</evidence>
<evidence type="ECO:0000259" key="15">
    <source>
        <dbReference type="Pfam" id="PF13603"/>
    </source>
</evidence>
<dbReference type="EMBL" id="MHSW01000025">
    <property type="protein sequence ID" value="OHA51209.1"/>
    <property type="molecule type" value="Genomic_DNA"/>
</dbReference>
<dbReference type="InterPro" id="IPR014729">
    <property type="entry name" value="Rossmann-like_a/b/a_fold"/>
</dbReference>
<dbReference type="FunFam" id="3.40.50.620:FF:000077">
    <property type="entry name" value="Leucine--tRNA ligase"/>
    <property type="match status" value="1"/>
</dbReference>
<dbReference type="Pfam" id="PF08264">
    <property type="entry name" value="Anticodon_1"/>
    <property type="match status" value="1"/>
</dbReference>
<evidence type="ECO:0000256" key="1">
    <source>
        <dbReference type="ARBA" id="ARBA00005594"/>
    </source>
</evidence>
<dbReference type="GO" id="GO:0004823">
    <property type="term" value="F:leucine-tRNA ligase activity"/>
    <property type="evidence" value="ECO:0007669"/>
    <property type="project" value="UniProtKB-UniRule"/>
</dbReference>
<evidence type="ECO:0000256" key="10">
    <source>
        <dbReference type="NCBIfam" id="TIGR00396"/>
    </source>
</evidence>
<dbReference type="SUPFAM" id="SSF50677">
    <property type="entry name" value="ValRS/IleRS/LeuRS editing domain"/>
    <property type="match status" value="1"/>
</dbReference>
<dbReference type="InterPro" id="IPR025709">
    <property type="entry name" value="Leu_tRNA-synth_edit"/>
</dbReference>
<evidence type="ECO:0000313" key="16">
    <source>
        <dbReference type="EMBL" id="OHA51209.1"/>
    </source>
</evidence>
<dbReference type="GO" id="GO:0005829">
    <property type="term" value="C:cytosol"/>
    <property type="evidence" value="ECO:0007669"/>
    <property type="project" value="TreeGrafter"/>
</dbReference>
<accession>A0A1G2PTZ8</accession>
<keyword evidence="7 11" id="KW-0648">Protein biosynthesis</keyword>
<keyword evidence="8 11" id="KW-0030">Aminoacyl-tRNA synthetase</keyword>
<gene>
    <name evidence="16" type="ORF">A3A97_02980</name>
</gene>
<evidence type="ECO:0000256" key="11">
    <source>
        <dbReference type="RuleBase" id="RU363035"/>
    </source>
</evidence>
<dbReference type="InterPro" id="IPR009008">
    <property type="entry name" value="Val/Leu/Ile-tRNA-synth_edit"/>
</dbReference>
<dbReference type="CDD" id="cd07958">
    <property type="entry name" value="Anticodon_Ia_Leu_BEm"/>
    <property type="match status" value="1"/>
</dbReference>
<dbReference type="GO" id="GO:0005524">
    <property type="term" value="F:ATP binding"/>
    <property type="evidence" value="ECO:0007669"/>
    <property type="project" value="UniProtKB-KW"/>
</dbReference>
<evidence type="ECO:0000313" key="17">
    <source>
        <dbReference type="Proteomes" id="UP000176951"/>
    </source>
</evidence>
<dbReference type="InterPro" id="IPR013155">
    <property type="entry name" value="M/V/L/I-tRNA-synth_anticd-bd"/>
</dbReference>
<dbReference type="InterPro" id="IPR001412">
    <property type="entry name" value="aa-tRNA-synth_I_CS"/>
</dbReference>
<dbReference type="InterPro" id="IPR002300">
    <property type="entry name" value="aa-tRNA-synth_Ia"/>
</dbReference>
<evidence type="ECO:0000256" key="6">
    <source>
        <dbReference type="ARBA" id="ARBA00022840"/>
    </source>
</evidence>
<evidence type="ECO:0000256" key="5">
    <source>
        <dbReference type="ARBA" id="ARBA00022741"/>
    </source>
</evidence>
<dbReference type="Proteomes" id="UP000176951">
    <property type="component" value="Unassembled WGS sequence"/>
</dbReference>
<dbReference type="CDD" id="cd00812">
    <property type="entry name" value="LeuRS_core"/>
    <property type="match status" value="1"/>
</dbReference>
<dbReference type="PANTHER" id="PTHR43740:SF2">
    <property type="entry name" value="LEUCINE--TRNA LIGASE, MITOCHONDRIAL"/>
    <property type="match status" value="1"/>
</dbReference>
<dbReference type="Pfam" id="PF09334">
    <property type="entry name" value="tRNA-synt_1g"/>
    <property type="match status" value="1"/>
</dbReference>
<dbReference type="EC" id="6.1.1.4" evidence="2 10"/>
<sequence length="813" mass="92503">WEEHPDIFHAADPPAGGSEKPKKYVLDMFPYPSGEGLHVGHVEGYTATDILSRYFRMRGFNVLHPMGWDAFGLPAENYAIKTKTHPAASVAKNVEGFRKQLKSLGFSYDWSREVNTTDPEYYRWTQWIFLKLFERGLAYQSEAPINYCPSCGTGLANEEVVDGKCERCGTSVEKRKIRQWMLKITAYADRLLRDLDELDWPDRIKEMQRNWIGRSEGAEIIFKLVGTKQNPLTGGDVGKDLAVFTTRPDTIFGATYVVLAPENQLIHKLHGHIKNQSEVEAYIGEAKKKSDRERQEEGGVKTGIKLEGITVINPANNKKIPVFVADYVLEHYGTGAIMAVPAHDKRDFAFAKKFDLPIIEVISQDNKKHRLKEAYEAEGIMVASEQFNGIWNEDAKSRIIVWLQAHGLAKGVVNYRLRDWIFSRQRYWGEPIPIVHCPKCGIVPLPEEALPLMLPDVKSYVSSGDGESPLAKMEDWVNTECPRCAGAAKRETNTMPQWAGSCWYYLRFIDPHNDKGLVDLKKEKYWMNVDLYVGGVEHAVLHLLYARFWHKFLFDEGFVSTKEPFAKLINQGLILGPDGQKMSKSRGNIINPDEVIENYGADSLRMYEMFLGPLEVQKPWDTRGIIGLWRFLSRVYNLVNEREILPDDNLPTGGTENDTKIIRNKTIKKVTEDIENFAFNTALSAMMEYVNELTAQKDTKSIALSDAEALTLLISPFAPHLAEELWQEKLAHDESIQLAPWPIYDEGALEQKEVLIVVQVNGKMRAIFKAPIGTKEEVVMAKALEMEAVNKYTKDKKIHRVIYVEDKLLNIVV</sequence>
<evidence type="ECO:0000259" key="12">
    <source>
        <dbReference type="Pfam" id="PF00133"/>
    </source>
</evidence>
<dbReference type="PROSITE" id="PS00178">
    <property type="entry name" value="AA_TRNA_LIGASE_I"/>
    <property type="match status" value="1"/>
</dbReference>
<evidence type="ECO:0000256" key="8">
    <source>
        <dbReference type="ARBA" id="ARBA00023146"/>
    </source>
</evidence>
<evidence type="ECO:0000256" key="7">
    <source>
        <dbReference type="ARBA" id="ARBA00022917"/>
    </source>
</evidence>
<dbReference type="Pfam" id="PF00133">
    <property type="entry name" value="tRNA-synt_1"/>
    <property type="match status" value="1"/>
</dbReference>
<dbReference type="SUPFAM" id="SSF47323">
    <property type="entry name" value="Anticodon-binding domain of a subclass of class I aminoacyl-tRNA synthetases"/>
    <property type="match status" value="1"/>
</dbReference>
<dbReference type="Gene3D" id="1.10.730.10">
    <property type="entry name" value="Isoleucyl-tRNA Synthetase, Domain 1"/>
    <property type="match status" value="1"/>
</dbReference>
<proteinExistence type="inferred from homology"/>
<dbReference type="GO" id="GO:0006429">
    <property type="term" value="P:leucyl-tRNA aminoacylation"/>
    <property type="evidence" value="ECO:0007669"/>
    <property type="project" value="UniProtKB-UniRule"/>
</dbReference>
<feature type="domain" description="Leucyl-tRNA synthetase editing" evidence="15">
    <location>
        <begin position="209"/>
        <end position="403"/>
    </location>
</feature>
<feature type="domain" description="Aminoacyl-tRNA synthetase class Ia" evidence="12">
    <location>
        <begin position="417"/>
        <end position="607"/>
    </location>
</feature>
<dbReference type="InterPro" id="IPR015413">
    <property type="entry name" value="Methionyl/Leucyl_tRNA_Synth"/>
</dbReference>
<dbReference type="PRINTS" id="PR00985">
    <property type="entry name" value="TRNASYNTHLEU"/>
</dbReference>
<organism evidence="16 17">
    <name type="scientific">Candidatus Terrybacteria bacterium RIFCSPLOWO2_01_FULL_40_23</name>
    <dbReference type="NCBI Taxonomy" id="1802366"/>
    <lineage>
        <taxon>Bacteria</taxon>
        <taxon>Candidatus Terryibacteriota</taxon>
    </lineage>
</organism>
<comment type="catalytic activity">
    <reaction evidence="9">
        <text>tRNA(Leu) + L-leucine + ATP = L-leucyl-tRNA(Leu) + AMP + diphosphate</text>
        <dbReference type="Rhea" id="RHEA:11688"/>
        <dbReference type="Rhea" id="RHEA-COMP:9613"/>
        <dbReference type="Rhea" id="RHEA-COMP:9622"/>
        <dbReference type="ChEBI" id="CHEBI:30616"/>
        <dbReference type="ChEBI" id="CHEBI:33019"/>
        <dbReference type="ChEBI" id="CHEBI:57427"/>
        <dbReference type="ChEBI" id="CHEBI:78442"/>
        <dbReference type="ChEBI" id="CHEBI:78494"/>
        <dbReference type="ChEBI" id="CHEBI:456215"/>
        <dbReference type="EC" id="6.1.1.4"/>
    </reaction>
</comment>
<dbReference type="AlphaFoldDB" id="A0A1G2PTZ8"/>
<dbReference type="HAMAP" id="MF_00049_B">
    <property type="entry name" value="Leu_tRNA_synth_B"/>
    <property type="match status" value="1"/>
</dbReference>